<evidence type="ECO:0008006" key="12">
    <source>
        <dbReference type="Google" id="ProtNLM"/>
    </source>
</evidence>
<evidence type="ECO:0000256" key="4">
    <source>
        <dbReference type="ARBA" id="ARBA00023136"/>
    </source>
</evidence>
<dbReference type="GO" id="GO:0008654">
    <property type="term" value="P:phospholipid biosynthetic process"/>
    <property type="evidence" value="ECO:0007669"/>
    <property type="project" value="UniProtKB-KW"/>
</dbReference>
<sequence length="209" mass="23042">MTKNGFFLPNGWQFLIPLWGITLVILIFSDEVILNLFLLAISFIAGYIFYIPERTPFETSSSAVIAPVDGVVSKVNQVNGKTVITIEKSLFGSSAVRAPVNGSVMVKDIRRGIFLDKLDPKAKDLNEQATISYQWGDDIVNISLKCGFYSWGLASFSQKERVLAGEFQLQMSDGVIEIELPENVKTEVSFGDKVLGGYSVIAYGRDDIA</sequence>
<reference evidence="10 11" key="1">
    <citation type="submission" date="2016-10" db="EMBL/GenBank/DDBJ databases">
        <authorList>
            <person name="de Groot N.N."/>
        </authorList>
    </citation>
    <scope>NUCLEOTIDE SEQUENCE [LARGE SCALE GENOMIC DNA]</scope>
    <source>
        <strain evidence="10 11">EP1-55-1</strain>
    </source>
</reference>
<keyword evidence="7" id="KW-1208">Phospholipid metabolism</keyword>
<dbReference type="PANTHER" id="PTHR35809">
    <property type="entry name" value="ARCHAETIDYLSERINE DECARBOXYLASE PROENZYME-RELATED"/>
    <property type="match status" value="1"/>
</dbReference>
<dbReference type="STRING" id="223786.SAMN05216234_10542"/>
<evidence type="ECO:0000256" key="6">
    <source>
        <dbReference type="ARBA" id="ARBA00023209"/>
    </source>
</evidence>
<keyword evidence="4 9" id="KW-0472">Membrane</keyword>
<dbReference type="OrthoDB" id="5362699at2"/>
<proteinExistence type="predicted"/>
<evidence type="ECO:0000313" key="10">
    <source>
        <dbReference type="EMBL" id="SFP05455.1"/>
    </source>
</evidence>
<dbReference type="AlphaFoldDB" id="A0A1I5M7G5"/>
<keyword evidence="8" id="KW-0670">Pyruvate</keyword>
<feature type="transmembrane region" description="Helical" evidence="9">
    <location>
        <begin position="12"/>
        <end position="28"/>
    </location>
</feature>
<accession>A0A1I5M7G5</accession>
<keyword evidence="1" id="KW-1003">Cell membrane</keyword>
<keyword evidence="9" id="KW-0812">Transmembrane</keyword>
<evidence type="ECO:0000256" key="1">
    <source>
        <dbReference type="ARBA" id="ARBA00022475"/>
    </source>
</evidence>
<evidence type="ECO:0000256" key="7">
    <source>
        <dbReference type="ARBA" id="ARBA00023264"/>
    </source>
</evidence>
<organism evidence="10 11">
    <name type="scientific">Hydrogenimonas thermophila</name>
    <dbReference type="NCBI Taxonomy" id="223786"/>
    <lineage>
        <taxon>Bacteria</taxon>
        <taxon>Pseudomonadati</taxon>
        <taxon>Campylobacterota</taxon>
        <taxon>Epsilonproteobacteria</taxon>
        <taxon>Campylobacterales</taxon>
        <taxon>Hydrogenimonadaceae</taxon>
        <taxon>Hydrogenimonas</taxon>
    </lineage>
</organism>
<protein>
    <recommendedName>
        <fullName evidence="12">Phosphatidylserine decarboxylase</fullName>
    </recommendedName>
</protein>
<keyword evidence="6" id="KW-0594">Phospholipid biosynthesis</keyword>
<evidence type="ECO:0000256" key="3">
    <source>
        <dbReference type="ARBA" id="ARBA00023098"/>
    </source>
</evidence>
<dbReference type="Proteomes" id="UP000199227">
    <property type="component" value="Unassembled WGS sequence"/>
</dbReference>
<dbReference type="PANTHER" id="PTHR35809:SF1">
    <property type="entry name" value="ARCHAETIDYLSERINE DECARBOXYLASE PROENZYME-RELATED"/>
    <property type="match status" value="1"/>
</dbReference>
<keyword evidence="11" id="KW-1185">Reference proteome</keyword>
<dbReference type="EMBL" id="FOXB01000005">
    <property type="protein sequence ID" value="SFP05455.1"/>
    <property type="molecule type" value="Genomic_DNA"/>
</dbReference>
<evidence type="ECO:0000256" key="8">
    <source>
        <dbReference type="ARBA" id="ARBA00023317"/>
    </source>
</evidence>
<name>A0A1I5M7G5_9BACT</name>
<gene>
    <name evidence="10" type="ORF">SAMN05216234_10542</name>
</gene>
<evidence type="ECO:0000256" key="9">
    <source>
        <dbReference type="SAM" id="Phobius"/>
    </source>
</evidence>
<keyword evidence="9" id="KW-1133">Transmembrane helix</keyword>
<dbReference type="InterPro" id="IPR033175">
    <property type="entry name" value="PSD-A"/>
</dbReference>
<keyword evidence="2" id="KW-0444">Lipid biosynthesis</keyword>
<keyword evidence="5" id="KW-0865">Zymogen</keyword>
<keyword evidence="3" id="KW-0443">Lipid metabolism</keyword>
<evidence type="ECO:0000313" key="11">
    <source>
        <dbReference type="Proteomes" id="UP000199227"/>
    </source>
</evidence>
<dbReference type="RefSeq" id="WP_092910991.1">
    <property type="nucleotide sequence ID" value="NZ_FOXB01000005.1"/>
</dbReference>
<evidence type="ECO:0000256" key="5">
    <source>
        <dbReference type="ARBA" id="ARBA00023145"/>
    </source>
</evidence>
<feature type="transmembrane region" description="Helical" evidence="9">
    <location>
        <begin position="33"/>
        <end position="51"/>
    </location>
</feature>
<evidence type="ECO:0000256" key="2">
    <source>
        <dbReference type="ARBA" id="ARBA00022516"/>
    </source>
</evidence>